<dbReference type="Proteomes" id="UP000275910">
    <property type="component" value="Unassembled WGS sequence"/>
</dbReference>
<dbReference type="EMBL" id="RCTY01000052">
    <property type="protein sequence ID" value="ROU04998.1"/>
    <property type="molecule type" value="Genomic_DNA"/>
</dbReference>
<sequence>MRQTSKGTLRHGSGFAAIAFAAALTAGSAFAHQTNPQCYLDGVQMRPVAEFAFTSRQVAKFHADLMRRPPGSCPAGSGGSAAKSCGQVDHWHVARIMSEEYCAGLQGSARASGARPVAEVTAPPSYLKTEHHQLYTYRAADPDAVVLRGLCVICVTVEAPPSK</sequence>
<gene>
    <name evidence="2" type="ORF">D9T17_21090</name>
</gene>
<accession>A0A3N2RC64</accession>
<name>A0A3N2RC64_LYSEN</name>
<reference evidence="2 3" key="1">
    <citation type="submission" date="2018-10" db="EMBL/GenBank/DDBJ databases">
        <title>The genome of Lysobacter enzymogenes OH11.</title>
        <authorList>
            <person name="Liu F."/>
            <person name="Zhao Y."/>
            <person name="Qian G."/>
            <person name="Chen Y."/>
            <person name="Xu H."/>
        </authorList>
    </citation>
    <scope>NUCLEOTIDE SEQUENCE [LARGE SCALE GENOMIC DNA]</scope>
    <source>
        <strain evidence="2 3">OH11</strain>
    </source>
</reference>
<comment type="caution">
    <text evidence="2">The sequence shown here is derived from an EMBL/GenBank/DDBJ whole genome shotgun (WGS) entry which is preliminary data.</text>
</comment>
<keyword evidence="1" id="KW-0732">Signal</keyword>
<organism evidence="2 3">
    <name type="scientific">Lysobacter enzymogenes</name>
    <dbReference type="NCBI Taxonomy" id="69"/>
    <lineage>
        <taxon>Bacteria</taxon>
        <taxon>Pseudomonadati</taxon>
        <taxon>Pseudomonadota</taxon>
        <taxon>Gammaproteobacteria</taxon>
        <taxon>Lysobacterales</taxon>
        <taxon>Lysobacteraceae</taxon>
        <taxon>Lysobacter</taxon>
    </lineage>
</organism>
<evidence type="ECO:0000313" key="3">
    <source>
        <dbReference type="Proteomes" id="UP000275910"/>
    </source>
</evidence>
<protein>
    <recommendedName>
        <fullName evidence="4">Secreted protein</fullName>
    </recommendedName>
</protein>
<evidence type="ECO:0008006" key="4">
    <source>
        <dbReference type="Google" id="ProtNLM"/>
    </source>
</evidence>
<dbReference type="RefSeq" id="WP_123649289.1">
    <property type="nucleotide sequence ID" value="NZ_RCTY01000052.1"/>
</dbReference>
<feature type="chain" id="PRO_5017943640" description="Secreted protein" evidence="1">
    <location>
        <begin position="32"/>
        <end position="163"/>
    </location>
</feature>
<evidence type="ECO:0000256" key="1">
    <source>
        <dbReference type="SAM" id="SignalP"/>
    </source>
</evidence>
<dbReference type="AlphaFoldDB" id="A0A3N2RC64"/>
<proteinExistence type="predicted"/>
<feature type="signal peptide" evidence="1">
    <location>
        <begin position="1"/>
        <end position="31"/>
    </location>
</feature>
<evidence type="ECO:0000313" key="2">
    <source>
        <dbReference type="EMBL" id="ROU04998.1"/>
    </source>
</evidence>